<reference evidence="3" key="1">
    <citation type="submission" date="2017-02" db="EMBL/GenBank/DDBJ databases">
        <title>Complete genome sequence of Cupriavidus necator strain NH9, a 3-chlorobenzoate degrader.</title>
        <authorList>
            <person name="Moriuchi R."/>
            <person name="Dohra H."/>
            <person name="Ogawa N."/>
        </authorList>
    </citation>
    <scope>NUCLEOTIDE SEQUENCE [LARGE SCALE GENOMIC DNA]</scope>
    <source>
        <strain evidence="3">NH9</strain>
        <plasmid evidence="3">penh92</plasmid>
    </source>
</reference>
<dbReference type="RefSeq" id="WP_164705006.1">
    <property type="nucleotide sequence ID" value="NZ_CP017759.1"/>
</dbReference>
<keyword evidence="2" id="KW-0614">Plasmid</keyword>
<dbReference type="InterPro" id="IPR005064">
    <property type="entry name" value="BUG"/>
</dbReference>
<proteinExistence type="inferred from homology"/>
<evidence type="ECO:0008006" key="4">
    <source>
        <dbReference type="Google" id="ProtNLM"/>
    </source>
</evidence>
<dbReference type="PANTHER" id="PTHR42928:SF5">
    <property type="entry name" value="BLR1237 PROTEIN"/>
    <property type="match status" value="1"/>
</dbReference>
<evidence type="ECO:0000313" key="3">
    <source>
        <dbReference type="Proteomes" id="UP000189627"/>
    </source>
</evidence>
<dbReference type="AlphaFoldDB" id="A0A1U9V3N0"/>
<evidence type="ECO:0000256" key="1">
    <source>
        <dbReference type="ARBA" id="ARBA00006987"/>
    </source>
</evidence>
<dbReference type="PANTHER" id="PTHR42928">
    <property type="entry name" value="TRICARBOXYLATE-BINDING PROTEIN"/>
    <property type="match status" value="1"/>
</dbReference>
<gene>
    <name evidence="2" type="ORF">BJN34_35815</name>
</gene>
<evidence type="ECO:0000313" key="2">
    <source>
        <dbReference type="EMBL" id="AQV99247.1"/>
    </source>
</evidence>
<dbReference type="KEGG" id="cuh:BJN34_35815"/>
<name>A0A1U9V3N0_CUPNE</name>
<dbReference type="Proteomes" id="UP000189627">
    <property type="component" value="Plasmid pENH92"/>
</dbReference>
<sequence>MMSVPYKKIPQIRADCRGEVGRSFATASTAAPMIQAKKLKYLAIAASMRHPCYPNVPTMVESGGPNINLKTWVGIVAPAGTSKEAMSGVSTDVAKVMADPEIKAKWDAVGLDAGRAPHRIFRSPSSMTLRLTVRWRRR</sequence>
<dbReference type="EMBL" id="CP017759">
    <property type="protein sequence ID" value="AQV99247.1"/>
    <property type="molecule type" value="Genomic_DNA"/>
</dbReference>
<comment type="similarity">
    <text evidence="1">Belongs to the UPF0065 (bug) family.</text>
</comment>
<accession>A0A1U9V3N0</accession>
<dbReference type="Pfam" id="PF03401">
    <property type="entry name" value="TctC"/>
    <property type="match status" value="1"/>
</dbReference>
<dbReference type="InterPro" id="IPR042100">
    <property type="entry name" value="Bug_dom1"/>
</dbReference>
<protein>
    <recommendedName>
        <fullName evidence="4">Extra-cytoplasmic solute receptor</fullName>
    </recommendedName>
</protein>
<organism evidence="2 3">
    <name type="scientific">Cupriavidus necator</name>
    <name type="common">Alcaligenes eutrophus</name>
    <name type="synonym">Ralstonia eutropha</name>
    <dbReference type="NCBI Taxonomy" id="106590"/>
    <lineage>
        <taxon>Bacteria</taxon>
        <taxon>Pseudomonadati</taxon>
        <taxon>Pseudomonadota</taxon>
        <taxon>Betaproteobacteria</taxon>
        <taxon>Burkholderiales</taxon>
        <taxon>Burkholderiaceae</taxon>
        <taxon>Cupriavidus</taxon>
    </lineage>
</organism>
<dbReference type="Gene3D" id="3.40.190.150">
    <property type="entry name" value="Bordetella uptake gene, domain 1"/>
    <property type="match status" value="1"/>
</dbReference>
<geneLocation type="plasmid" evidence="3">
    <name>penh92</name>
</geneLocation>